<dbReference type="Proteomes" id="UP000466514">
    <property type="component" value="Chromosome"/>
</dbReference>
<reference evidence="4 5" key="1">
    <citation type="journal article" date="2019" name="Emerg. Microbes Infect.">
        <title>Comprehensive subspecies identification of 175 nontuberculous mycobacteria species based on 7547 genomic profiles.</title>
        <authorList>
            <person name="Matsumoto Y."/>
            <person name="Kinjo T."/>
            <person name="Motooka D."/>
            <person name="Nabeya D."/>
            <person name="Jung N."/>
            <person name="Uechi K."/>
            <person name="Horii T."/>
            <person name="Iida T."/>
            <person name="Fujita J."/>
            <person name="Nakamura S."/>
        </authorList>
    </citation>
    <scope>NUCLEOTIDE SEQUENCE [LARGE SCALE GENOMIC DNA]</scope>
    <source>
        <strain evidence="4 5">JCM 13323</strain>
    </source>
</reference>
<proteinExistence type="predicted"/>
<dbReference type="InterPro" id="IPR029058">
    <property type="entry name" value="AB_hydrolase_fold"/>
</dbReference>
<dbReference type="GO" id="GO:0006508">
    <property type="term" value="P:proteolysis"/>
    <property type="evidence" value="ECO:0007669"/>
    <property type="project" value="InterPro"/>
</dbReference>
<dbReference type="EMBL" id="AP022574">
    <property type="protein sequence ID" value="BBX69254.1"/>
    <property type="molecule type" value="Genomic_DNA"/>
</dbReference>
<dbReference type="InterPro" id="IPR002470">
    <property type="entry name" value="Peptidase_S9A"/>
</dbReference>
<dbReference type="InterPro" id="IPR001375">
    <property type="entry name" value="Peptidase_S9_cat"/>
</dbReference>
<evidence type="ECO:0000259" key="3">
    <source>
        <dbReference type="Pfam" id="PF00326"/>
    </source>
</evidence>
<dbReference type="Pfam" id="PF00326">
    <property type="entry name" value="Peptidase_S9"/>
    <property type="match status" value="1"/>
</dbReference>
<dbReference type="PANTHER" id="PTHR42776:SF27">
    <property type="entry name" value="DIPEPTIDYL PEPTIDASE FAMILY MEMBER 6"/>
    <property type="match status" value="1"/>
</dbReference>
<accession>A0A7I7MAL7</accession>
<sequence>MAQQVRRVYGASMSPDATAFAHLVDDGGYPRAVQRFLRGWRATSSRDVELPVEGPVTRVLHSADGHWLACQVAPEGGSRSQIWVVTTDPDDRLARRIDHWPSGVEGTAELISWDGTLVAAILTGEDNVGSSCLIDPADGTTTVLDRRSAGRLVDAWCGASLVRVGPRGYRDLIMLRGLTETGLLPFDPGSTTDTGVILDDHGPRRLRYGPEGEQTKLYLPARDYDVNSTEGYVRALIRSENGAEHARLLEVTVTADGVSYHVLAEREGCELDEFTVSDDLSTVAILWNLHGASELQILEYADNTLLEPIPLPGMVASELSISAGGSMVALTVEGPSNPPTVELVDPRSREWEPVDREPSSGPLSAEPTLETVVARDGLSFTGWLFQPPEGVPTVGAMLFLHGGPEGQGRPGYNEFFPGLLEAGICVFLPNVRGSGGFGRSFMHADDRERRFAAIDDVADAVRFLVDNGHAPRDCVACCGWSYGGYLTQAALAFHPDEFAAGISICGMSDLNTWYRTTEQWIAAAAYPKYGHPVSDRDLLEELSPLPRAAAITAPLLLVHGLNDTNVPPTESQQMYDALVERGSRAELLLFDDDGHEIDKRENRAVLLKAMTSWLCAAFAD</sequence>
<protein>
    <submittedName>
        <fullName evidence="4">Peptidase S9</fullName>
    </submittedName>
</protein>
<dbReference type="PRINTS" id="PR00862">
    <property type="entry name" value="PROLIGOPTASE"/>
</dbReference>
<dbReference type="AlphaFoldDB" id="A0A7I7MAL7"/>
<dbReference type="Gene3D" id="3.40.50.1820">
    <property type="entry name" value="alpha/beta hydrolase"/>
    <property type="match status" value="1"/>
</dbReference>
<feature type="compositionally biased region" description="Basic and acidic residues" evidence="2">
    <location>
        <begin position="344"/>
        <end position="358"/>
    </location>
</feature>
<dbReference type="KEGG" id="mpsc:MPSYJ_27150"/>
<keyword evidence="5" id="KW-1185">Reference proteome</keyword>
<evidence type="ECO:0000313" key="5">
    <source>
        <dbReference type="Proteomes" id="UP000466514"/>
    </source>
</evidence>
<feature type="domain" description="Peptidase S9 prolyl oligopeptidase catalytic" evidence="3">
    <location>
        <begin position="420"/>
        <end position="618"/>
    </location>
</feature>
<organism evidence="4 5">
    <name type="scientific">Mycolicibacterium psychrotolerans</name>
    <dbReference type="NCBI Taxonomy" id="216929"/>
    <lineage>
        <taxon>Bacteria</taxon>
        <taxon>Bacillati</taxon>
        <taxon>Actinomycetota</taxon>
        <taxon>Actinomycetes</taxon>
        <taxon>Mycobacteriales</taxon>
        <taxon>Mycobacteriaceae</taxon>
        <taxon>Mycolicibacterium</taxon>
    </lineage>
</organism>
<evidence type="ECO:0000313" key="4">
    <source>
        <dbReference type="EMBL" id="BBX69254.1"/>
    </source>
</evidence>
<dbReference type="InterPro" id="IPR002471">
    <property type="entry name" value="Pept_S9_AS"/>
</dbReference>
<gene>
    <name evidence="4" type="ORF">MPSYJ_27150</name>
</gene>
<dbReference type="SUPFAM" id="SSF82171">
    <property type="entry name" value="DPP6 N-terminal domain-like"/>
    <property type="match status" value="1"/>
</dbReference>
<dbReference type="PROSITE" id="PS00708">
    <property type="entry name" value="PRO_ENDOPEP_SER"/>
    <property type="match status" value="1"/>
</dbReference>
<evidence type="ECO:0000256" key="2">
    <source>
        <dbReference type="SAM" id="MobiDB-lite"/>
    </source>
</evidence>
<keyword evidence="1" id="KW-0378">Hydrolase</keyword>
<dbReference type="PANTHER" id="PTHR42776">
    <property type="entry name" value="SERINE PEPTIDASE S9 FAMILY MEMBER"/>
    <property type="match status" value="1"/>
</dbReference>
<feature type="region of interest" description="Disordered" evidence="2">
    <location>
        <begin position="332"/>
        <end position="365"/>
    </location>
</feature>
<evidence type="ECO:0000256" key="1">
    <source>
        <dbReference type="ARBA" id="ARBA00022801"/>
    </source>
</evidence>
<dbReference type="GO" id="GO:0004252">
    <property type="term" value="F:serine-type endopeptidase activity"/>
    <property type="evidence" value="ECO:0007669"/>
    <property type="project" value="InterPro"/>
</dbReference>
<dbReference type="SUPFAM" id="SSF53474">
    <property type="entry name" value="alpha/beta-Hydrolases"/>
    <property type="match status" value="1"/>
</dbReference>
<name>A0A7I7MAL7_9MYCO</name>